<dbReference type="SMART" id="SM00128">
    <property type="entry name" value="IPPc"/>
    <property type="match status" value="1"/>
</dbReference>
<dbReference type="InterPro" id="IPR046985">
    <property type="entry name" value="IP5"/>
</dbReference>
<dbReference type="InterPro" id="IPR000300">
    <property type="entry name" value="IPPc"/>
</dbReference>
<dbReference type="GO" id="GO:0001726">
    <property type="term" value="C:ruffle"/>
    <property type="evidence" value="ECO:0007669"/>
    <property type="project" value="TreeGrafter"/>
</dbReference>
<evidence type="ECO:0000259" key="2">
    <source>
        <dbReference type="SMART" id="SM00128"/>
    </source>
</evidence>
<reference evidence="4" key="1">
    <citation type="submission" date="2025-08" db="UniProtKB">
        <authorList>
            <consortium name="RefSeq"/>
        </authorList>
    </citation>
    <scope>IDENTIFICATION</scope>
    <source>
        <tissue evidence="4">Whole organism</tissue>
    </source>
</reference>
<dbReference type="Proteomes" id="UP000504606">
    <property type="component" value="Unplaced"/>
</dbReference>
<dbReference type="GO" id="GO:0005886">
    <property type="term" value="C:plasma membrane"/>
    <property type="evidence" value="ECO:0007669"/>
    <property type="project" value="TreeGrafter"/>
</dbReference>
<dbReference type="Gene3D" id="3.60.10.10">
    <property type="entry name" value="Endonuclease/exonuclease/phosphatase"/>
    <property type="match status" value="1"/>
</dbReference>
<accession>A0A6J1RWT3</accession>
<evidence type="ECO:0000313" key="3">
    <source>
        <dbReference type="Proteomes" id="UP000504606"/>
    </source>
</evidence>
<name>A0A6J1RWT3_FRAOC</name>
<dbReference type="KEGG" id="foc:113203009"/>
<dbReference type="PANTHER" id="PTHR11200:SF275">
    <property type="entry name" value="LD06095P"/>
    <property type="match status" value="1"/>
</dbReference>
<organism evidence="3 4">
    <name type="scientific">Frankliniella occidentalis</name>
    <name type="common">Western flower thrips</name>
    <name type="synonym">Euthrips occidentalis</name>
    <dbReference type="NCBI Taxonomy" id="133901"/>
    <lineage>
        <taxon>Eukaryota</taxon>
        <taxon>Metazoa</taxon>
        <taxon>Ecdysozoa</taxon>
        <taxon>Arthropoda</taxon>
        <taxon>Hexapoda</taxon>
        <taxon>Insecta</taxon>
        <taxon>Pterygota</taxon>
        <taxon>Neoptera</taxon>
        <taxon>Paraneoptera</taxon>
        <taxon>Thysanoptera</taxon>
        <taxon>Terebrantia</taxon>
        <taxon>Thripoidea</taxon>
        <taxon>Thripidae</taxon>
        <taxon>Frankliniella</taxon>
    </lineage>
</organism>
<sequence>MDNLRVYLATWNVATQAPEEDVTALLGLSNRSSKDRLPDLYFVGLQEVKSQPQNMLLDALFDDPWTNSLRTVMAKHKYIKIKTVRLQGLVLNVFCLAHHLTHLRDIQTQFTKTGLGGMWGNKGAVTIRFNIYGCSVCVVNAHLAPHDHLLKERIADYNTIVSSQTFSVGETTRIFLHDYVFWIGDLNFRLADPNVLTGTEIKRLVSCGELKSLLDKDQLRQAMALGTAFSEMTEQIPRFPPTYKYQFHNSTYDLKRRPSWTDRVLYFVHKNVYENITLQAEQLSYTSLPQYEQSDHKPVVSEFVIKVFSDYHDRLVGFNPIGDWYLDEMNSVFCNIDDDVKISPWDWVGLYKEDFSSLDDYICYVYVSTTPLWIENSGGQSNQTGNTLKLTFPDTAPRLPGRYQVVYVTNSPVSVLGISAPFQVYSPRVQTLDWQQS</sequence>
<dbReference type="InterPro" id="IPR036691">
    <property type="entry name" value="Endo/exonu/phosph_ase_sf"/>
</dbReference>
<dbReference type="GO" id="GO:0046856">
    <property type="term" value="P:phosphatidylinositol dephosphorylation"/>
    <property type="evidence" value="ECO:0007669"/>
    <property type="project" value="InterPro"/>
</dbReference>
<proteinExistence type="inferred from homology"/>
<evidence type="ECO:0000313" key="4">
    <source>
        <dbReference type="RefSeq" id="XP_026273272.1"/>
    </source>
</evidence>
<dbReference type="FunFam" id="3.60.10.10:FF:000060">
    <property type="entry name" value="Uncharacterized protein, isoform C"/>
    <property type="match status" value="1"/>
</dbReference>
<dbReference type="GeneID" id="113203009"/>
<dbReference type="OrthoDB" id="62798at2759"/>
<dbReference type="RefSeq" id="XP_026273272.1">
    <property type="nucleotide sequence ID" value="XM_026417487.2"/>
</dbReference>
<dbReference type="SUPFAM" id="SSF56219">
    <property type="entry name" value="DNase I-like"/>
    <property type="match status" value="1"/>
</dbReference>
<gene>
    <name evidence="4" type="primary">LOC113203009</name>
</gene>
<dbReference type="Gene3D" id="2.60.40.2840">
    <property type="match status" value="1"/>
</dbReference>
<dbReference type="InterPro" id="IPR041611">
    <property type="entry name" value="SKICH"/>
</dbReference>
<dbReference type="GO" id="GO:0005737">
    <property type="term" value="C:cytoplasm"/>
    <property type="evidence" value="ECO:0007669"/>
    <property type="project" value="TreeGrafter"/>
</dbReference>
<feature type="domain" description="Inositol polyphosphate-related phosphatase" evidence="2">
    <location>
        <begin position="2"/>
        <end position="312"/>
    </location>
</feature>
<protein>
    <submittedName>
        <fullName evidence="4">Inositol polyphosphate 5-phosphatase K</fullName>
    </submittedName>
</protein>
<dbReference type="Pfam" id="PF17751">
    <property type="entry name" value="SKICH"/>
    <property type="match status" value="1"/>
</dbReference>
<dbReference type="PANTHER" id="PTHR11200">
    <property type="entry name" value="INOSITOL 5-PHOSPHATASE"/>
    <property type="match status" value="1"/>
</dbReference>
<evidence type="ECO:0000256" key="1">
    <source>
        <dbReference type="ARBA" id="ARBA00005910"/>
    </source>
</evidence>
<dbReference type="Pfam" id="PF22669">
    <property type="entry name" value="Exo_endo_phos2"/>
    <property type="match status" value="1"/>
</dbReference>
<dbReference type="GO" id="GO:0004439">
    <property type="term" value="F:phosphatidylinositol-4,5-bisphosphate 5-phosphatase activity"/>
    <property type="evidence" value="ECO:0007669"/>
    <property type="project" value="TreeGrafter"/>
</dbReference>
<comment type="similarity">
    <text evidence="1">Belongs to the inositol 1,4,5-trisphosphate 5-phosphatase type II family.</text>
</comment>
<keyword evidence="3" id="KW-1185">Reference proteome</keyword>
<dbReference type="AlphaFoldDB" id="A0A6J1RWT3"/>